<gene>
    <name evidence="1" type="ORF">KDU71_07475</name>
</gene>
<reference evidence="1" key="2">
    <citation type="submission" date="2021-04" db="EMBL/GenBank/DDBJ databases">
        <authorList>
            <person name="Zhang T."/>
            <person name="Zhang Y."/>
            <person name="Lu D."/>
            <person name="Zuo D."/>
            <person name="Du Z."/>
        </authorList>
    </citation>
    <scope>NUCLEOTIDE SEQUENCE</scope>
    <source>
        <strain evidence="1">JR1</strain>
    </source>
</reference>
<protein>
    <recommendedName>
        <fullName evidence="3">MmcB family DNA repair protein</fullName>
    </recommendedName>
</protein>
<evidence type="ECO:0000313" key="1">
    <source>
        <dbReference type="EMBL" id="MBR8535396.1"/>
    </source>
</evidence>
<dbReference type="AlphaFoldDB" id="A0A941IVX2"/>
<evidence type="ECO:0000313" key="2">
    <source>
        <dbReference type="Proteomes" id="UP000679220"/>
    </source>
</evidence>
<proteinExistence type="predicted"/>
<organism evidence="1 2">
    <name type="scientific">Carboxylicivirga sediminis</name>
    <dbReference type="NCBI Taxonomy" id="2006564"/>
    <lineage>
        <taxon>Bacteria</taxon>
        <taxon>Pseudomonadati</taxon>
        <taxon>Bacteroidota</taxon>
        <taxon>Bacteroidia</taxon>
        <taxon>Marinilabiliales</taxon>
        <taxon>Marinilabiliaceae</taxon>
        <taxon>Carboxylicivirga</taxon>
    </lineage>
</organism>
<keyword evidence="2" id="KW-1185">Reference proteome</keyword>
<dbReference type="RefSeq" id="WP_212189302.1">
    <property type="nucleotide sequence ID" value="NZ_JAGTAR010000009.1"/>
</dbReference>
<comment type="caution">
    <text evidence="1">The sequence shown here is derived from an EMBL/GenBank/DDBJ whole genome shotgun (WGS) entry which is preliminary data.</text>
</comment>
<dbReference type="EMBL" id="JAGTAR010000009">
    <property type="protein sequence ID" value="MBR8535396.1"/>
    <property type="molecule type" value="Genomic_DNA"/>
</dbReference>
<accession>A0A941IVX2</accession>
<sequence>MKQFTHRELCLKAARYLKNQGIVKFSKCTHVVCELEKIGECPDAFGYSNNSTQLIEVKVSRSDFLSDKKKQWRRFPAWGMGDHRSYLCPEGLIKPEELPDKWGLLYADGKGKISVIVDAVRQKSNRMEELNALRSIMRREGIKPGIFSYKKYANET</sequence>
<evidence type="ECO:0008006" key="3">
    <source>
        <dbReference type="Google" id="ProtNLM"/>
    </source>
</evidence>
<name>A0A941IVX2_9BACT</name>
<dbReference type="Proteomes" id="UP000679220">
    <property type="component" value="Unassembled WGS sequence"/>
</dbReference>
<reference evidence="1" key="1">
    <citation type="journal article" date="2018" name="Int. J. Syst. Evol. Microbiol.">
        <title>Carboxylicivirga sediminis sp. nov., isolated from coastal sediment.</title>
        <authorList>
            <person name="Wang F.Q."/>
            <person name="Ren L.H."/>
            <person name="Zou R.J."/>
            <person name="Sun Y.Z."/>
            <person name="Liu X.J."/>
            <person name="Jiang F."/>
            <person name="Liu L.J."/>
        </authorList>
    </citation>
    <scope>NUCLEOTIDE SEQUENCE</scope>
    <source>
        <strain evidence="1">JR1</strain>
    </source>
</reference>